<keyword evidence="2" id="KW-1185">Reference proteome</keyword>
<gene>
    <name evidence="1" type="ORF">POPTR_008G000966</name>
</gene>
<evidence type="ECO:0000313" key="1">
    <source>
        <dbReference type="EMBL" id="RQO93953.1"/>
    </source>
</evidence>
<dbReference type="InParanoid" id="A0A3N7FBW9"/>
<sequence length="32" mass="3922">MNLTLLTSQLFQRLLFHRAFKRKHYEPGDVFN</sequence>
<protein>
    <submittedName>
        <fullName evidence="1">Uncharacterized protein</fullName>
    </submittedName>
</protein>
<organism evidence="1 2">
    <name type="scientific">Populus trichocarpa</name>
    <name type="common">Western balsam poplar</name>
    <name type="synonym">Populus balsamifera subsp. trichocarpa</name>
    <dbReference type="NCBI Taxonomy" id="3694"/>
    <lineage>
        <taxon>Eukaryota</taxon>
        <taxon>Viridiplantae</taxon>
        <taxon>Streptophyta</taxon>
        <taxon>Embryophyta</taxon>
        <taxon>Tracheophyta</taxon>
        <taxon>Spermatophyta</taxon>
        <taxon>Magnoliopsida</taxon>
        <taxon>eudicotyledons</taxon>
        <taxon>Gunneridae</taxon>
        <taxon>Pentapetalae</taxon>
        <taxon>rosids</taxon>
        <taxon>fabids</taxon>
        <taxon>Malpighiales</taxon>
        <taxon>Salicaceae</taxon>
        <taxon>Saliceae</taxon>
        <taxon>Populus</taxon>
    </lineage>
</organism>
<name>A0A3N7FBW9_POPTR</name>
<reference evidence="1 2" key="1">
    <citation type="journal article" date="2006" name="Science">
        <title>The genome of black cottonwood, Populus trichocarpa (Torr. &amp; Gray).</title>
        <authorList>
            <person name="Tuskan G.A."/>
            <person name="Difazio S."/>
            <person name="Jansson S."/>
            <person name="Bohlmann J."/>
            <person name="Grigoriev I."/>
            <person name="Hellsten U."/>
            <person name="Putnam N."/>
            <person name="Ralph S."/>
            <person name="Rombauts S."/>
            <person name="Salamov A."/>
            <person name="Schein J."/>
            <person name="Sterck L."/>
            <person name="Aerts A."/>
            <person name="Bhalerao R.R."/>
            <person name="Bhalerao R.P."/>
            <person name="Blaudez D."/>
            <person name="Boerjan W."/>
            <person name="Brun A."/>
            <person name="Brunner A."/>
            <person name="Busov V."/>
            <person name="Campbell M."/>
            <person name="Carlson J."/>
            <person name="Chalot M."/>
            <person name="Chapman J."/>
            <person name="Chen G.L."/>
            <person name="Cooper D."/>
            <person name="Coutinho P.M."/>
            <person name="Couturier J."/>
            <person name="Covert S."/>
            <person name="Cronk Q."/>
            <person name="Cunningham R."/>
            <person name="Davis J."/>
            <person name="Degroeve S."/>
            <person name="Dejardin A."/>
            <person name="Depamphilis C."/>
            <person name="Detter J."/>
            <person name="Dirks B."/>
            <person name="Dubchak I."/>
            <person name="Duplessis S."/>
            <person name="Ehlting J."/>
            <person name="Ellis B."/>
            <person name="Gendler K."/>
            <person name="Goodstein D."/>
            <person name="Gribskov M."/>
            <person name="Grimwood J."/>
            <person name="Groover A."/>
            <person name="Gunter L."/>
            <person name="Hamberger B."/>
            <person name="Heinze B."/>
            <person name="Helariutta Y."/>
            <person name="Henrissat B."/>
            <person name="Holligan D."/>
            <person name="Holt R."/>
            <person name="Huang W."/>
            <person name="Islam-Faridi N."/>
            <person name="Jones S."/>
            <person name="Jones-Rhoades M."/>
            <person name="Jorgensen R."/>
            <person name="Joshi C."/>
            <person name="Kangasjarvi J."/>
            <person name="Karlsson J."/>
            <person name="Kelleher C."/>
            <person name="Kirkpatrick R."/>
            <person name="Kirst M."/>
            <person name="Kohler A."/>
            <person name="Kalluri U."/>
            <person name="Larimer F."/>
            <person name="Leebens-Mack J."/>
            <person name="Leple J.C."/>
            <person name="Locascio P."/>
            <person name="Lou Y."/>
            <person name="Lucas S."/>
            <person name="Martin F."/>
            <person name="Montanini B."/>
            <person name="Napoli C."/>
            <person name="Nelson D.R."/>
            <person name="Nelson C."/>
            <person name="Nieminen K."/>
            <person name="Nilsson O."/>
            <person name="Pereda V."/>
            <person name="Peter G."/>
            <person name="Philippe R."/>
            <person name="Pilate G."/>
            <person name="Poliakov A."/>
            <person name="Razumovskaya J."/>
            <person name="Richardson P."/>
            <person name="Rinaldi C."/>
            <person name="Ritland K."/>
            <person name="Rouze P."/>
            <person name="Ryaboy D."/>
            <person name="Schmutz J."/>
            <person name="Schrader J."/>
            <person name="Segerman B."/>
            <person name="Shin H."/>
            <person name="Siddiqui A."/>
            <person name="Sterky F."/>
            <person name="Terry A."/>
            <person name="Tsai C.J."/>
            <person name="Uberbacher E."/>
            <person name="Unneberg P."/>
            <person name="Vahala J."/>
            <person name="Wall K."/>
            <person name="Wessler S."/>
            <person name="Yang G."/>
            <person name="Yin T."/>
            <person name="Douglas C."/>
            <person name="Marra M."/>
            <person name="Sandberg G."/>
            <person name="Van de Peer Y."/>
            <person name="Rokhsar D."/>
        </authorList>
    </citation>
    <scope>NUCLEOTIDE SEQUENCE [LARGE SCALE GENOMIC DNA]</scope>
    <source>
        <strain evidence="2">cv. Nisqually</strain>
    </source>
</reference>
<dbReference type="EMBL" id="CM009297">
    <property type="protein sequence ID" value="RQO93953.1"/>
    <property type="molecule type" value="Genomic_DNA"/>
</dbReference>
<dbReference type="Proteomes" id="UP000006729">
    <property type="component" value="Chromosome 8"/>
</dbReference>
<proteinExistence type="predicted"/>
<dbReference type="AlphaFoldDB" id="A0A3N7FBW9"/>
<evidence type="ECO:0000313" key="2">
    <source>
        <dbReference type="Proteomes" id="UP000006729"/>
    </source>
</evidence>
<accession>A0A3N7FBW9</accession>